<dbReference type="Proteomes" id="UP000247696">
    <property type="component" value="Chromosome"/>
</dbReference>
<dbReference type="PANTHER" id="PTHR32282">
    <property type="entry name" value="BINDING PROTEIN TRANSPEPTIDASE, PUTATIVE-RELATED"/>
    <property type="match status" value="1"/>
</dbReference>
<dbReference type="Pfam" id="PF00905">
    <property type="entry name" value="Transpeptidase"/>
    <property type="match status" value="1"/>
</dbReference>
<evidence type="ECO:0000256" key="4">
    <source>
        <dbReference type="ARBA" id="ARBA00022670"/>
    </source>
</evidence>
<keyword evidence="10" id="KW-0511">Multifunctional enzyme</keyword>
<dbReference type="STRING" id="1737425.GCA_900049755_02173"/>
<evidence type="ECO:0000256" key="8">
    <source>
        <dbReference type="ARBA" id="ARBA00022960"/>
    </source>
</evidence>
<keyword evidence="7" id="KW-0378">Hydrolase</keyword>
<dbReference type="GO" id="GO:0009252">
    <property type="term" value="P:peptidoglycan biosynthetic process"/>
    <property type="evidence" value="ECO:0007669"/>
    <property type="project" value="UniProtKB-KW"/>
</dbReference>
<dbReference type="GO" id="GO:0071555">
    <property type="term" value="P:cell wall organization"/>
    <property type="evidence" value="ECO:0007669"/>
    <property type="project" value="UniProtKB-KW"/>
</dbReference>
<dbReference type="OrthoDB" id="9766909at2"/>
<comment type="similarity">
    <text evidence="2">In the N-terminal section; belongs to the glycosyltransferase 51 family.</text>
</comment>
<evidence type="ECO:0000256" key="10">
    <source>
        <dbReference type="ARBA" id="ARBA00023268"/>
    </source>
</evidence>
<dbReference type="InterPro" id="IPR001460">
    <property type="entry name" value="PCN-bd_Tpept"/>
</dbReference>
<dbReference type="InterPro" id="IPR050396">
    <property type="entry name" value="Glycosyltr_51/Transpeptidase"/>
</dbReference>
<comment type="catalytic activity">
    <reaction evidence="12">
        <text>Preferential cleavage: (Ac)2-L-Lys-D-Ala-|-D-Ala. Also transpeptidation of peptidyl-alanyl moieties that are N-acyl substituents of D-alanine.</text>
        <dbReference type="EC" id="3.4.16.4"/>
    </reaction>
</comment>
<dbReference type="RefSeq" id="WP_110482407.1">
    <property type="nucleotide sequence ID" value="NZ_CP024988.1"/>
</dbReference>
<keyword evidence="9" id="KW-0573">Peptidoglycan synthesis</keyword>
<feature type="domain" description="Glycosyl transferase family 51" evidence="16">
    <location>
        <begin position="79"/>
        <end position="265"/>
    </location>
</feature>
<keyword evidence="5" id="KW-0328">Glycosyltransferase</keyword>
<keyword evidence="6" id="KW-0808">Transferase</keyword>
<dbReference type="EMBL" id="CP024988">
    <property type="protein sequence ID" value="AWT25275.1"/>
    <property type="molecule type" value="Genomic_DNA"/>
</dbReference>
<evidence type="ECO:0000256" key="13">
    <source>
        <dbReference type="ARBA" id="ARBA00049902"/>
    </source>
</evidence>
<reference evidence="18" key="1">
    <citation type="submission" date="2017-11" db="EMBL/GenBank/DDBJ databases">
        <title>Otitis media/interna in a cat caused by the recently described species Corynebacterium provencense.</title>
        <authorList>
            <person name="Kittl S."/>
            <person name="Brodard I."/>
            <person name="Rychener L."/>
            <person name="Jores J."/>
            <person name="Roosje P."/>
            <person name="Gobeli Brawand S."/>
        </authorList>
    </citation>
    <scope>NUCLEOTIDE SEQUENCE [LARGE SCALE GENOMIC DNA]</scope>
    <source>
        <strain evidence="18">17KM38</strain>
    </source>
</reference>
<evidence type="ECO:0000256" key="6">
    <source>
        <dbReference type="ARBA" id="ARBA00022679"/>
    </source>
</evidence>
<dbReference type="InterPro" id="IPR023346">
    <property type="entry name" value="Lysozyme-like_dom_sf"/>
</dbReference>
<evidence type="ECO:0000256" key="2">
    <source>
        <dbReference type="ARBA" id="ARBA00007739"/>
    </source>
</evidence>
<proteinExistence type="inferred from homology"/>
<keyword evidence="11" id="KW-0961">Cell wall biogenesis/degradation</keyword>
<evidence type="ECO:0000256" key="3">
    <source>
        <dbReference type="ARBA" id="ARBA00022645"/>
    </source>
</evidence>
<comment type="catalytic activity">
    <reaction evidence="13">
        <text>[GlcNAc-(1-&gt;4)-Mur2Ac(oyl-L-Ala-gamma-D-Glu-L-Lys-D-Ala-D-Ala)](n)-di-trans,octa-cis-undecaprenyl diphosphate + beta-D-GlcNAc-(1-&gt;4)-Mur2Ac(oyl-L-Ala-gamma-D-Glu-L-Lys-D-Ala-D-Ala)-di-trans,octa-cis-undecaprenyl diphosphate = [GlcNAc-(1-&gt;4)-Mur2Ac(oyl-L-Ala-gamma-D-Glu-L-Lys-D-Ala-D-Ala)](n+1)-di-trans,octa-cis-undecaprenyl diphosphate + di-trans,octa-cis-undecaprenyl diphosphate + H(+)</text>
        <dbReference type="Rhea" id="RHEA:23708"/>
        <dbReference type="Rhea" id="RHEA-COMP:9602"/>
        <dbReference type="Rhea" id="RHEA-COMP:9603"/>
        <dbReference type="ChEBI" id="CHEBI:15378"/>
        <dbReference type="ChEBI" id="CHEBI:58405"/>
        <dbReference type="ChEBI" id="CHEBI:60033"/>
        <dbReference type="ChEBI" id="CHEBI:78435"/>
        <dbReference type="EC" id="2.4.99.28"/>
    </reaction>
</comment>
<evidence type="ECO:0000256" key="7">
    <source>
        <dbReference type="ARBA" id="ARBA00022801"/>
    </source>
</evidence>
<evidence type="ECO:0000256" key="12">
    <source>
        <dbReference type="ARBA" id="ARBA00034000"/>
    </source>
</evidence>
<dbReference type="GO" id="GO:0008360">
    <property type="term" value="P:regulation of cell shape"/>
    <property type="evidence" value="ECO:0007669"/>
    <property type="project" value="UniProtKB-KW"/>
</dbReference>
<evidence type="ECO:0000256" key="1">
    <source>
        <dbReference type="ARBA" id="ARBA00007090"/>
    </source>
</evidence>
<dbReference type="InterPro" id="IPR036950">
    <property type="entry name" value="PBP_transglycosylase"/>
</dbReference>
<keyword evidence="4" id="KW-0645">Protease</keyword>
<keyword evidence="18" id="KW-1185">Reference proteome</keyword>
<dbReference type="KEGG" id="cpre:Csp1_04550"/>
<dbReference type="GO" id="GO:0006508">
    <property type="term" value="P:proteolysis"/>
    <property type="evidence" value="ECO:0007669"/>
    <property type="project" value="UniProtKB-KW"/>
</dbReference>
<gene>
    <name evidence="17" type="primary">ponA1_1</name>
    <name evidence="17" type="ORF">Csp1_04550</name>
</gene>
<dbReference type="Gene3D" id="1.10.3810.10">
    <property type="entry name" value="Biosynthetic peptidoglycan transglycosylase-like"/>
    <property type="match status" value="1"/>
</dbReference>
<sequence>MTGPHKTGKAAPGSPFPGLPGLLAAVLLTAVVLTLAAVPLIGGAGVATVAADETLSSDLEDIDANRSLPLVSTVTDREGNVLARFYNQRRYQVGSDQISQHVKDAVVAVEDRRFLDHDGVDVRGTLRALAANVAGGGVEQGASTIDQQYVKNYLLLIDAEDDTDRDAATETSVTRKLREMKLAVDLDRNYSKDEILTRYLNLISFGRGAYGIEAAARTYFGTSAAELDVPRAALLAGMVQSTTALDPYDHPDAALERRNIVLDSMVSTGVLSPSDRDAAASAPLGVSETPSTEPSGCISADDAGFFCDYVLDYLGSHGIDEAVLSEGGYTVKTTLDPAVQDAAVAAVRQQAAPDAEGVSVASDFIAPTDDGHEVVAMASSRRYGLDEDAGQTVLPLTHSTVGNGAGSVFKIFAAAQALSEGVIGLDDTVRVPARVEVSGMGEGGAEGCPPGKYCVENSGPYRSTMTLREALATSPNTPFIELAQKVGVGSMVDLAVKLGLRSYAEPGSFDADTSVVDAVTATGMGSFVLGPLAVDPLELANVSASLADHGRWCPPTPVLKVTDRSGKDVTPEVGGCEQVLDRKAADALAVGLGGDAGDGTAAAAARSAGWSGPVSAKTGTTESNQSAAFLGFIPGLAGATYAFNDGGSVQQLCSSPLRQCASGDLFGGGEPARAFFTTLTATAGLYGGGALPEVDRSFLHGRDSRR</sequence>
<keyword evidence="8" id="KW-0133">Cell shape</keyword>
<feature type="region of interest" description="Disordered" evidence="14">
    <location>
        <begin position="274"/>
        <end position="295"/>
    </location>
</feature>
<keyword evidence="3" id="KW-0121">Carboxypeptidase</keyword>
<dbReference type="GO" id="GO:0008955">
    <property type="term" value="F:peptidoglycan glycosyltransferase activity"/>
    <property type="evidence" value="ECO:0007669"/>
    <property type="project" value="UniProtKB-EC"/>
</dbReference>
<dbReference type="GO" id="GO:0030288">
    <property type="term" value="C:outer membrane-bounded periplasmic space"/>
    <property type="evidence" value="ECO:0007669"/>
    <property type="project" value="TreeGrafter"/>
</dbReference>
<protein>
    <submittedName>
        <fullName evidence="17">Penicillin-binding protein 1A</fullName>
    </submittedName>
</protein>
<dbReference type="Pfam" id="PF00912">
    <property type="entry name" value="Transgly"/>
    <property type="match status" value="1"/>
</dbReference>
<evidence type="ECO:0000256" key="14">
    <source>
        <dbReference type="SAM" id="MobiDB-lite"/>
    </source>
</evidence>
<dbReference type="FunFam" id="1.10.3810.10:FF:000001">
    <property type="entry name" value="Penicillin-binding protein 1A"/>
    <property type="match status" value="1"/>
</dbReference>
<dbReference type="Gene3D" id="3.40.710.10">
    <property type="entry name" value="DD-peptidase/beta-lactamase superfamily"/>
    <property type="match status" value="1"/>
</dbReference>
<dbReference type="GO" id="GO:0009002">
    <property type="term" value="F:serine-type D-Ala-D-Ala carboxypeptidase activity"/>
    <property type="evidence" value="ECO:0007669"/>
    <property type="project" value="UniProtKB-EC"/>
</dbReference>
<name>A0A2Z3YLS3_9CORY</name>
<evidence type="ECO:0000256" key="5">
    <source>
        <dbReference type="ARBA" id="ARBA00022676"/>
    </source>
</evidence>
<evidence type="ECO:0000256" key="9">
    <source>
        <dbReference type="ARBA" id="ARBA00022984"/>
    </source>
</evidence>
<dbReference type="SUPFAM" id="SSF53955">
    <property type="entry name" value="Lysozyme-like"/>
    <property type="match status" value="1"/>
</dbReference>
<evidence type="ECO:0000313" key="18">
    <source>
        <dbReference type="Proteomes" id="UP000247696"/>
    </source>
</evidence>
<evidence type="ECO:0000256" key="11">
    <source>
        <dbReference type="ARBA" id="ARBA00023316"/>
    </source>
</evidence>
<dbReference type="AlphaFoldDB" id="A0A2Z3YLS3"/>
<comment type="similarity">
    <text evidence="1">In the C-terminal section; belongs to the transpeptidase family.</text>
</comment>
<organism evidence="17 18">
    <name type="scientific">Corynebacterium provencense</name>
    <dbReference type="NCBI Taxonomy" id="1737425"/>
    <lineage>
        <taxon>Bacteria</taxon>
        <taxon>Bacillati</taxon>
        <taxon>Actinomycetota</taxon>
        <taxon>Actinomycetes</taxon>
        <taxon>Mycobacteriales</taxon>
        <taxon>Corynebacteriaceae</taxon>
        <taxon>Corynebacterium</taxon>
    </lineage>
</organism>
<dbReference type="InterPro" id="IPR012338">
    <property type="entry name" value="Beta-lactam/transpept-like"/>
</dbReference>
<dbReference type="InterPro" id="IPR001264">
    <property type="entry name" value="Glyco_trans_51"/>
</dbReference>
<evidence type="ECO:0000313" key="17">
    <source>
        <dbReference type="EMBL" id="AWT25275.1"/>
    </source>
</evidence>
<dbReference type="SUPFAM" id="SSF56601">
    <property type="entry name" value="beta-lactamase/transpeptidase-like"/>
    <property type="match status" value="1"/>
</dbReference>
<feature type="domain" description="Penicillin-binding protein transpeptidase" evidence="15">
    <location>
        <begin position="373"/>
        <end position="625"/>
    </location>
</feature>
<dbReference type="GO" id="GO:0008658">
    <property type="term" value="F:penicillin binding"/>
    <property type="evidence" value="ECO:0007669"/>
    <property type="project" value="InterPro"/>
</dbReference>
<accession>A0A2Z3YLS3</accession>
<evidence type="ECO:0000259" key="16">
    <source>
        <dbReference type="Pfam" id="PF00912"/>
    </source>
</evidence>
<evidence type="ECO:0000259" key="15">
    <source>
        <dbReference type="Pfam" id="PF00905"/>
    </source>
</evidence>
<dbReference type="PANTHER" id="PTHR32282:SF33">
    <property type="entry name" value="PEPTIDOGLYCAN GLYCOSYLTRANSFERASE"/>
    <property type="match status" value="1"/>
</dbReference>